<evidence type="ECO:0000313" key="1">
    <source>
        <dbReference type="EMBL" id="ODO06674.1"/>
    </source>
</evidence>
<dbReference type="Proteomes" id="UP000095149">
    <property type="component" value="Unassembled WGS sequence"/>
</dbReference>
<accession>A0A1E3K0M8</accession>
<protein>
    <submittedName>
        <fullName evidence="1">Uncharacterized protein</fullName>
    </submittedName>
</protein>
<name>A0A1E3K0M8_9TREE</name>
<organism evidence="1 2">
    <name type="scientific">Cryptococcus amylolentus CBS 6273</name>
    <dbReference type="NCBI Taxonomy" id="1296118"/>
    <lineage>
        <taxon>Eukaryota</taxon>
        <taxon>Fungi</taxon>
        <taxon>Dikarya</taxon>
        <taxon>Basidiomycota</taxon>
        <taxon>Agaricomycotina</taxon>
        <taxon>Tremellomycetes</taxon>
        <taxon>Tremellales</taxon>
        <taxon>Cryptococcaceae</taxon>
        <taxon>Cryptococcus</taxon>
    </lineage>
</organism>
<reference evidence="1 2" key="1">
    <citation type="submission" date="2016-06" db="EMBL/GenBank/DDBJ databases">
        <title>Evolution of pathogenesis and genome organization in the Tremellales.</title>
        <authorList>
            <person name="Cuomo C."/>
            <person name="Litvintseva A."/>
            <person name="Heitman J."/>
            <person name="Chen Y."/>
            <person name="Sun S."/>
            <person name="Springer D."/>
            <person name="Dromer F."/>
            <person name="Young S."/>
            <person name="Zeng Q."/>
            <person name="Chapman S."/>
            <person name="Gujja S."/>
            <person name="Saif S."/>
            <person name="Birren B."/>
        </authorList>
    </citation>
    <scope>NUCLEOTIDE SEQUENCE [LARGE SCALE GENOMIC DNA]</scope>
    <source>
        <strain evidence="1 2">CBS 6273</strain>
    </source>
</reference>
<evidence type="ECO:0000313" key="2">
    <source>
        <dbReference type="Proteomes" id="UP000095149"/>
    </source>
</evidence>
<comment type="caution">
    <text evidence="1">The sequence shown here is derived from an EMBL/GenBank/DDBJ whole genome shotgun (WGS) entry which is preliminary data.</text>
</comment>
<proteinExistence type="predicted"/>
<sequence>MFSKSKYEAAHLCASYSYRDALDEARMTYLLKKSEFSDHFSKVTEKCFRFESEGHVRAIKLWDQRVKDIRDKYVHKRTILPLSVYLLARDYAVVSTVLCKAFLPCHEEHAKLSPELYTLLDSVSSEGLFILDHLFQLEVANIKIWDSGEVEKMRLAGDGFAHMAERLQRLVLGSRVGPRS</sequence>
<gene>
    <name evidence="1" type="ORF">I350_04032</name>
</gene>
<dbReference type="AlphaFoldDB" id="A0A1E3K0M8"/>
<dbReference type="EMBL" id="MEKH01000006">
    <property type="protein sequence ID" value="ODO06674.1"/>
    <property type="molecule type" value="Genomic_DNA"/>
</dbReference>